<organism evidence="7 8">
    <name type="scientific">Rhizobium leguminosarum</name>
    <dbReference type="NCBI Taxonomy" id="384"/>
    <lineage>
        <taxon>Bacteria</taxon>
        <taxon>Pseudomonadati</taxon>
        <taxon>Pseudomonadota</taxon>
        <taxon>Alphaproteobacteria</taxon>
        <taxon>Hyphomicrobiales</taxon>
        <taxon>Rhizobiaceae</taxon>
        <taxon>Rhizobium/Agrobacterium group</taxon>
        <taxon>Rhizobium</taxon>
    </lineage>
</organism>
<dbReference type="Gene3D" id="3.60.21.10">
    <property type="match status" value="2"/>
</dbReference>
<dbReference type="InterPro" id="IPR004843">
    <property type="entry name" value="Calcineurin-like_PHP"/>
</dbReference>
<keyword evidence="5" id="KW-1133">Transmembrane helix</keyword>
<dbReference type="EMBL" id="JACIGO010000001">
    <property type="protein sequence ID" value="MBB4289488.1"/>
    <property type="molecule type" value="Genomic_DNA"/>
</dbReference>
<dbReference type="InterPro" id="IPR050884">
    <property type="entry name" value="CNP_phosphodiesterase-III"/>
</dbReference>
<dbReference type="Proteomes" id="UP000538507">
    <property type="component" value="Unassembled WGS sequence"/>
</dbReference>
<evidence type="ECO:0000256" key="1">
    <source>
        <dbReference type="ARBA" id="ARBA00022723"/>
    </source>
</evidence>
<feature type="transmembrane region" description="Helical" evidence="5">
    <location>
        <begin position="79"/>
        <end position="101"/>
    </location>
</feature>
<evidence type="ECO:0000256" key="4">
    <source>
        <dbReference type="ARBA" id="ARBA00025742"/>
    </source>
</evidence>
<dbReference type="GO" id="GO:0046872">
    <property type="term" value="F:metal ion binding"/>
    <property type="evidence" value="ECO:0007669"/>
    <property type="project" value="UniProtKB-KW"/>
</dbReference>
<keyword evidence="5" id="KW-0812">Transmembrane</keyword>
<comment type="caution">
    <text evidence="7">The sequence shown here is derived from an EMBL/GenBank/DDBJ whole genome shotgun (WGS) entry which is preliminary data.</text>
</comment>
<proteinExistence type="inferred from homology"/>
<gene>
    <name evidence="7" type="ORF">GGE16_001504</name>
</gene>
<dbReference type="Pfam" id="PF00149">
    <property type="entry name" value="Metallophos"/>
    <property type="match status" value="1"/>
</dbReference>
<evidence type="ECO:0000256" key="2">
    <source>
        <dbReference type="ARBA" id="ARBA00022801"/>
    </source>
</evidence>
<dbReference type="RefSeq" id="WP_183606577.1">
    <property type="nucleotide sequence ID" value="NZ_JACHAZ010000002.1"/>
</dbReference>
<keyword evidence="1" id="KW-0479">Metal-binding</keyword>
<evidence type="ECO:0000313" key="8">
    <source>
        <dbReference type="Proteomes" id="UP000538507"/>
    </source>
</evidence>
<feature type="transmembrane region" description="Helical" evidence="5">
    <location>
        <begin position="47"/>
        <end position="67"/>
    </location>
</feature>
<dbReference type="PANTHER" id="PTHR42988">
    <property type="entry name" value="PHOSPHOHYDROLASE"/>
    <property type="match status" value="1"/>
</dbReference>
<evidence type="ECO:0000313" key="7">
    <source>
        <dbReference type="EMBL" id="MBB4289488.1"/>
    </source>
</evidence>
<comment type="similarity">
    <text evidence="4">Belongs to the cyclic nucleotide phosphodiesterase class-III family.</text>
</comment>
<dbReference type="AlphaFoldDB" id="A0AAE2MHD6"/>
<sequence length="483" mass="54329">MTTPILGITLNELLLVATLVGISLVLFSRYMKKFFKTRGELAVYDGLFIPIQILGWALLVVPVYIYLVSESLEYKQVAIIEFILIIQLPVFTFVLVGVPLLPFFHRTVRLGEIDIKGSTTAQGVRIAHLSDCHLPETTTIEGDLPSASVSKATASALSWALPRSHFVFLTGDVTHTGSPGEWAIFKQLCKQIKLDREKLLVIPGNHDISLETGFSPPQRNITEGFEKRCLNFIANVIVDCPKRWEFVHENQSFKIIDYFQAAFTSYIDEYLKYPPEVSVLPAKPSSIYYLKAPEILRQRADQFERQGLCWPTRSRPLMSNLMEIIFPIVFFHNDEFVIIGLNSNIEGSMGVADGAFGRIGQDQLRRLELLLNVAKGRRVMILVHHHIGMPERIKNKFGRKSYQLKFLQLADARKLLKLIDGHDVVVFHGHKHVAYSARSKKAVIISAGSICYGDIAESRDSAVIFSVPAEGDVQRVSSYSVRA</sequence>
<protein>
    <recommendedName>
        <fullName evidence="6">Calcineurin-like phosphoesterase domain-containing protein</fullName>
    </recommendedName>
</protein>
<reference evidence="7 8" key="1">
    <citation type="submission" date="2020-08" db="EMBL/GenBank/DDBJ databases">
        <title>Genomic Encyclopedia of Type Strains, Phase IV (KMG-V): Genome sequencing to study the core and pangenomes of soil and plant-associated prokaryotes.</title>
        <authorList>
            <person name="Whitman W."/>
        </authorList>
    </citation>
    <scope>NUCLEOTIDE SEQUENCE [LARGE SCALE GENOMIC DNA]</scope>
    <source>
        <strain evidence="7 8">SEMIA 415</strain>
    </source>
</reference>
<evidence type="ECO:0000256" key="5">
    <source>
        <dbReference type="SAM" id="Phobius"/>
    </source>
</evidence>
<dbReference type="PANTHER" id="PTHR42988:SF2">
    <property type="entry name" value="CYCLIC NUCLEOTIDE PHOSPHODIESTERASE CBUA0032-RELATED"/>
    <property type="match status" value="1"/>
</dbReference>
<keyword evidence="5" id="KW-0472">Membrane</keyword>
<keyword evidence="3" id="KW-0408">Iron</keyword>
<evidence type="ECO:0000259" key="6">
    <source>
        <dbReference type="Pfam" id="PF00149"/>
    </source>
</evidence>
<feature type="domain" description="Calcineurin-like phosphoesterase" evidence="6">
    <location>
        <begin position="125"/>
        <end position="252"/>
    </location>
</feature>
<dbReference type="SUPFAM" id="SSF56300">
    <property type="entry name" value="Metallo-dependent phosphatases"/>
    <property type="match status" value="1"/>
</dbReference>
<accession>A0AAE2MHD6</accession>
<dbReference type="GO" id="GO:0016787">
    <property type="term" value="F:hydrolase activity"/>
    <property type="evidence" value="ECO:0007669"/>
    <property type="project" value="UniProtKB-KW"/>
</dbReference>
<keyword evidence="2" id="KW-0378">Hydrolase</keyword>
<evidence type="ECO:0000256" key="3">
    <source>
        <dbReference type="ARBA" id="ARBA00023004"/>
    </source>
</evidence>
<feature type="transmembrane region" description="Helical" evidence="5">
    <location>
        <begin position="6"/>
        <end position="27"/>
    </location>
</feature>
<dbReference type="InterPro" id="IPR029052">
    <property type="entry name" value="Metallo-depent_PP-like"/>
</dbReference>
<name>A0AAE2MHD6_RHILE</name>